<dbReference type="AlphaFoldDB" id="A0A645AUF9"/>
<keyword evidence="2" id="KW-0378">Hydrolase</keyword>
<dbReference type="PANTHER" id="PTHR39159">
    <property type="match status" value="1"/>
</dbReference>
<protein>
    <recommendedName>
        <fullName evidence="4">DUF402 domain-containing protein</fullName>
    </recommendedName>
</protein>
<dbReference type="InterPro" id="IPR016882">
    <property type="entry name" value="SA1684"/>
</dbReference>
<reference evidence="5" key="1">
    <citation type="submission" date="2019-08" db="EMBL/GenBank/DDBJ databases">
        <authorList>
            <person name="Kucharzyk K."/>
            <person name="Murdoch R.W."/>
            <person name="Higgins S."/>
            <person name="Loffler F."/>
        </authorList>
    </citation>
    <scope>NUCLEOTIDE SEQUENCE</scope>
</reference>
<proteinExistence type="predicted"/>
<keyword evidence="3" id="KW-0460">Magnesium</keyword>
<dbReference type="SUPFAM" id="SSF159234">
    <property type="entry name" value="FomD-like"/>
    <property type="match status" value="1"/>
</dbReference>
<dbReference type="InterPro" id="IPR035930">
    <property type="entry name" value="FomD-like_sf"/>
</dbReference>
<evidence type="ECO:0000259" key="4">
    <source>
        <dbReference type="Pfam" id="PF04167"/>
    </source>
</evidence>
<comment type="caution">
    <text evidence="5">The sequence shown here is derived from an EMBL/GenBank/DDBJ whole genome shotgun (WGS) entry which is preliminary data.</text>
</comment>
<dbReference type="Gene3D" id="2.40.380.10">
    <property type="entry name" value="FomD-like"/>
    <property type="match status" value="1"/>
</dbReference>
<dbReference type="InterPro" id="IPR050212">
    <property type="entry name" value="Ntdp-like"/>
</dbReference>
<dbReference type="PANTHER" id="PTHR39159:SF1">
    <property type="entry name" value="UPF0374 PROTEIN YGAC"/>
    <property type="match status" value="1"/>
</dbReference>
<dbReference type="EMBL" id="VSSQ01015895">
    <property type="protein sequence ID" value="MPM56719.1"/>
    <property type="molecule type" value="Genomic_DNA"/>
</dbReference>
<dbReference type="GO" id="GO:0046872">
    <property type="term" value="F:metal ion binding"/>
    <property type="evidence" value="ECO:0007669"/>
    <property type="project" value="UniProtKB-KW"/>
</dbReference>
<gene>
    <name evidence="5" type="ORF">SDC9_103533</name>
</gene>
<evidence type="ECO:0000313" key="5">
    <source>
        <dbReference type="EMBL" id="MPM56719.1"/>
    </source>
</evidence>
<evidence type="ECO:0000256" key="1">
    <source>
        <dbReference type="ARBA" id="ARBA00022723"/>
    </source>
</evidence>
<sequence length="177" mass="21066">MSYIGRWIEIQSYKHDGRLHRQWDRGLVLEDNDDFIIIASKRAKVVEANGRRWFTKEPAVTVFSKKDWYNVICMFKDSGISYYCNIASPALVDHNKIKYIDYDLDVKLMADKTIRLLDEKEYQNHRKTYSYSEELDKILSFQVEVVEKMMKDEKFPFVDKTIADYYEDYAKIIDGGK</sequence>
<dbReference type="PIRSF" id="PIRSF028345">
    <property type="entry name" value="UCP028345"/>
    <property type="match status" value="1"/>
</dbReference>
<dbReference type="InterPro" id="IPR007295">
    <property type="entry name" value="DUF402"/>
</dbReference>
<dbReference type="Pfam" id="PF04167">
    <property type="entry name" value="DUF402"/>
    <property type="match status" value="1"/>
</dbReference>
<accession>A0A645AUF9</accession>
<evidence type="ECO:0000256" key="2">
    <source>
        <dbReference type="ARBA" id="ARBA00022801"/>
    </source>
</evidence>
<name>A0A645AUF9_9ZZZZ</name>
<organism evidence="5">
    <name type="scientific">bioreactor metagenome</name>
    <dbReference type="NCBI Taxonomy" id="1076179"/>
    <lineage>
        <taxon>unclassified sequences</taxon>
        <taxon>metagenomes</taxon>
        <taxon>ecological metagenomes</taxon>
    </lineage>
</organism>
<evidence type="ECO:0000256" key="3">
    <source>
        <dbReference type="ARBA" id="ARBA00022842"/>
    </source>
</evidence>
<dbReference type="GO" id="GO:0016787">
    <property type="term" value="F:hydrolase activity"/>
    <property type="evidence" value="ECO:0007669"/>
    <property type="project" value="UniProtKB-KW"/>
</dbReference>
<feature type="domain" description="DUF402" evidence="4">
    <location>
        <begin position="16"/>
        <end position="154"/>
    </location>
</feature>
<keyword evidence="1" id="KW-0479">Metal-binding</keyword>